<dbReference type="Proteomes" id="UP000281553">
    <property type="component" value="Unassembled WGS sequence"/>
</dbReference>
<reference evidence="3 4" key="1">
    <citation type="submission" date="2018-11" db="EMBL/GenBank/DDBJ databases">
        <authorList>
            <consortium name="Pathogen Informatics"/>
        </authorList>
    </citation>
    <scope>NUCLEOTIDE SEQUENCE [LARGE SCALE GENOMIC DNA]</scope>
</reference>
<feature type="region of interest" description="Disordered" evidence="1">
    <location>
        <begin position="219"/>
        <end position="241"/>
    </location>
</feature>
<dbReference type="InterPro" id="IPR056589">
    <property type="entry name" value="WH_Egal-1"/>
</dbReference>
<proteinExistence type="predicted"/>
<evidence type="ECO:0000313" key="3">
    <source>
        <dbReference type="EMBL" id="VDK75546.1"/>
    </source>
</evidence>
<keyword evidence="4" id="KW-1185">Reference proteome</keyword>
<name>A0A3P6SL13_DIBLA</name>
<evidence type="ECO:0000256" key="1">
    <source>
        <dbReference type="SAM" id="MobiDB-lite"/>
    </source>
</evidence>
<evidence type="ECO:0000313" key="4">
    <source>
        <dbReference type="Proteomes" id="UP000281553"/>
    </source>
</evidence>
<feature type="compositionally biased region" description="Basic residues" evidence="1">
    <location>
        <begin position="221"/>
        <end position="230"/>
    </location>
</feature>
<dbReference type="Pfam" id="PF23713">
    <property type="entry name" value="WHD_Egal"/>
    <property type="match status" value="2"/>
</dbReference>
<organism evidence="3 4">
    <name type="scientific">Dibothriocephalus latus</name>
    <name type="common">Fish tapeworm</name>
    <name type="synonym">Diphyllobothrium latum</name>
    <dbReference type="NCBI Taxonomy" id="60516"/>
    <lineage>
        <taxon>Eukaryota</taxon>
        <taxon>Metazoa</taxon>
        <taxon>Spiralia</taxon>
        <taxon>Lophotrochozoa</taxon>
        <taxon>Platyhelminthes</taxon>
        <taxon>Cestoda</taxon>
        <taxon>Eucestoda</taxon>
        <taxon>Diphyllobothriidea</taxon>
        <taxon>Diphyllobothriidae</taxon>
        <taxon>Dibothriocephalus</taxon>
    </lineage>
</organism>
<sequence length="714" mass="79548">MTSGEGKIGSTGCSLNNLPRTGMMMLGNGVAEQNYPKALLLLEILLNHRGPLPIHALYVASFAHMNGVHDPYAFSVPINSASLAEFIEFLQMFPSLFVIAGNYVYPAGTLDVDQSPVWVNSKYAGMDSFCPCLNPSILDPPSQISLLSDPILRQNTVAFLQNYLLSCGPHRFVPIQRLMDCLSYVTPITRALFPNIKSLSSFLRQYPEVFHLKDGSVGLSKSRRNSHHKHQNEDRGNYAGISPNDQGVLPNGILKVEVLLSSSTDFANATSCILPASEFSVILVLRRILRPAFSNGLHVALVIKELIAFPYDMKKIIGLTRFELYAFLDKYKQFFDILCPSTEDQFTGEAEAENGKTHRRIPTSFCVRINANAWNMQSRLLDSRPELPNSKDPSRLSQHVGRVFRVAKSWGIIDLGNHVHVFFDKSIFRNVFDLQKVFQPNELVYFDAIRAPLRSRAKWRATRVWKPDDHDILQHVQSPKQTSEDDDVTVTCLPFLLPSSGRGRRASSGYKTSVESMPTVMHYSSSSTSRPKVGTRLRRCRSLERFSSALSTAAVSARAGKQPDFDQFSARTDTIYLSDEEDEDAFHFDDLKMSNAASDLNDFLTRRLFGTASSNGTSPARRPGSVRGFISIDEDELLAYDSLKRPIKLLHNTGGLLADLEFPDSDISWTPDSLSIARALVFRVLATTIGSSVEQRALPPIGTPPVHRLASLRD</sequence>
<feature type="domain" description="Egal-1 winged helix" evidence="2">
    <location>
        <begin position="155"/>
        <end position="221"/>
    </location>
</feature>
<dbReference type="AlphaFoldDB" id="A0A3P6SL13"/>
<protein>
    <recommendedName>
        <fullName evidence="2">Egal-1 winged helix domain-containing protein</fullName>
    </recommendedName>
</protein>
<accession>A0A3P6SL13</accession>
<evidence type="ECO:0000259" key="2">
    <source>
        <dbReference type="Pfam" id="PF23713"/>
    </source>
</evidence>
<dbReference type="EMBL" id="UYRU01042447">
    <property type="protein sequence ID" value="VDK75546.1"/>
    <property type="molecule type" value="Genomic_DNA"/>
</dbReference>
<dbReference type="OrthoDB" id="26838at2759"/>
<feature type="domain" description="Egal-1 winged helix" evidence="2">
    <location>
        <begin position="38"/>
        <end position="108"/>
    </location>
</feature>
<gene>
    <name evidence="3" type="ORF">DILT_LOCUS2675</name>
</gene>